<protein>
    <recommendedName>
        <fullName evidence="2">N-acetylmuramoyl-L-alanine amidase</fullName>
        <ecNumber evidence="2">3.5.1.28</ecNumber>
    </recommendedName>
</protein>
<dbReference type="Pfam" id="PF01520">
    <property type="entry name" value="Amidase_3"/>
    <property type="match status" value="1"/>
</dbReference>
<dbReference type="CDD" id="cd02696">
    <property type="entry name" value="MurNAc-LAA"/>
    <property type="match status" value="1"/>
</dbReference>
<sequence>MVSFLSYGRGPYFWIFGAIFLISLGFDFDLMAGVCDCKVAVDVGHATFAPGATSARGKPEYEFNLAMGTLIHEELLKSGMTRSFAIIEPPTLKDRVRIAEEKQADLLVSVHHDSVQPFFLRDWVYNNKHLKYSDAFQGYSILVSTKGFQYSNSLELAKMIGRRFRAAGFLPAYHHSKNVLGGRHNMIDEELGIYQFDNLVVLKYSVMPAILIEFGVIVHREEELRLQEPETRAKLVRGVVDGIEEFNVRFCLPRD</sequence>
<comment type="caution">
    <text evidence="6">The sequence shown here is derived from an EMBL/GenBank/DDBJ whole genome shotgun (WGS) entry which is preliminary data.</text>
</comment>
<reference evidence="6 7" key="2">
    <citation type="submission" date="2024-09" db="EMBL/GenBank/DDBJ databases">
        <title>Draft genome sequence of Candidatus Magnetaquicoccaceae bacterium FCR-1.</title>
        <authorList>
            <person name="Shimoshige H."/>
            <person name="Shimamura S."/>
            <person name="Taoka A."/>
            <person name="Kobayashi H."/>
            <person name="Maekawa T."/>
        </authorList>
    </citation>
    <scope>NUCLEOTIDE SEQUENCE [LARGE SCALE GENOMIC DNA]</scope>
    <source>
        <strain evidence="6 7">FCR-1</strain>
    </source>
</reference>
<evidence type="ECO:0000256" key="1">
    <source>
        <dbReference type="ARBA" id="ARBA00001561"/>
    </source>
</evidence>
<dbReference type="SMART" id="SM00646">
    <property type="entry name" value="Ami_3"/>
    <property type="match status" value="1"/>
</dbReference>
<dbReference type="SUPFAM" id="SSF53187">
    <property type="entry name" value="Zn-dependent exopeptidases"/>
    <property type="match status" value="1"/>
</dbReference>
<dbReference type="PANTHER" id="PTHR30404:SF0">
    <property type="entry name" value="N-ACETYLMURAMOYL-L-ALANINE AMIDASE AMIC"/>
    <property type="match status" value="1"/>
</dbReference>
<dbReference type="InterPro" id="IPR002508">
    <property type="entry name" value="MurNAc-LAA_cat"/>
</dbReference>
<evidence type="ECO:0000313" key="6">
    <source>
        <dbReference type="EMBL" id="GAB0058636.1"/>
    </source>
</evidence>
<evidence type="ECO:0000256" key="3">
    <source>
        <dbReference type="ARBA" id="ARBA00022801"/>
    </source>
</evidence>
<evidence type="ECO:0000259" key="5">
    <source>
        <dbReference type="SMART" id="SM00646"/>
    </source>
</evidence>
<keyword evidence="3" id="KW-0378">Hydrolase</keyword>
<accession>A0ABQ0CCL5</accession>
<keyword evidence="7" id="KW-1185">Reference proteome</keyword>
<reference evidence="6 7" key="1">
    <citation type="submission" date="2024-05" db="EMBL/GenBank/DDBJ databases">
        <authorList>
            <consortium name="Candidatus Magnetaquicoccaceae bacterium FCR-1 genome sequencing consortium"/>
            <person name="Shimoshige H."/>
            <person name="Shimamura S."/>
            <person name="Taoka A."/>
            <person name="Kobayashi H."/>
            <person name="Maekawa T."/>
        </authorList>
    </citation>
    <scope>NUCLEOTIDE SEQUENCE [LARGE SCALE GENOMIC DNA]</scope>
    <source>
        <strain evidence="6 7">FCR-1</strain>
    </source>
</reference>
<proteinExistence type="predicted"/>
<evidence type="ECO:0000256" key="2">
    <source>
        <dbReference type="ARBA" id="ARBA00011901"/>
    </source>
</evidence>
<dbReference type="EC" id="3.5.1.28" evidence="2"/>
<dbReference type="Proteomes" id="UP001628193">
    <property type="component" value="Unassembled WGS sequence"/>
</dbReference>
<keyword evidence="4" id="KW-0812">Transmembrane</keyword>
<keyword evidence="4" id="KW-0472">Membrane</keyword>
<organism evidence="6 7">
    <name type="scientific">Candidatus Magnetaquiglobus chichijimensis</name>
    <dbReference type="NCBI Taxonomy" id="3141448"/>
    <lineage>
        <taxon>Bacteria</taxon>
        <taxon>Pseudomonadati</taxon>
        <taxon>Pseudomonadota</taxon>
        <taxon>Magnetococcia</taxon>
        <taxon>Magnetococcales</taxon>
        <taxon>Candidatus Magnetaquicoccaceae</taxon>
        <taxon>Candidatus Magnetaquiglobus</taxon>
    </lineage>
</organism>
<evidence type="ECO:0000256" key="4">
    <source>
        <dbReference type="SAM" id="Phobius"/>
    </source>
</evidence>
<keyword evidence="4" id="KW-1133">Transmembrane helix</keyword>
<feature type="transmembrane region" description="Helical" evidence="4">
    <location>
        <begin position="12"/>
        <end position="32"/>
    </location>
</feature>
<evidence type="ECO:0000313" key="7">
    <source>
        <dbReference type="Proteomes" id="UP001628193"/>
    </source>
</evidence>
<name>A0ABQ0CCL5_9PROT</name>
<dbReference type="Gene3D" id="3.40.630.40">
    <property type="entry name" value="Zn-dependent exopeptidases"/>
    <property type="match status" value="1"/>
</dbReference>
<comment type="catalytic activity">
    <reaction evidence="1">
        <text>Hydrolyzes the link between N-acetylmuramoyl residues and L-amino acid residues in certain cell-wall glycopeptides.</text>
        <dbReference type="EC" id="3.5.1.28"/>
    </reaction>
</comment>
<dbReference type="RefSeq" id="WP_420906358.1">
    <property type="nucleotide sequence ID" value="NZ_BAAFGK010000005.1"/>
</dbReference>
<dbReference type="InterPro" id="IPR050695">
    <property type="entry name" value="N-acetylmuramoyl_amidase_3"/>
</dbReference>
<dbReference type="EMBL" id="BAAFGK010000005">
    <property type="protein sequence ID" value="GAB0058636.1"/>
    <property type="molecule type" value="Genomic_DNA"/>
</dbReference>
<dbReference type="PANTHER" id="PTHR30404">
    <property type="entry name" value="N-ACETYLMURAMOYL-L-ALANINE AMIDASE"/>
    <property type="match status" value="1"/>
</dbReference>
<feature type="domain" description="MurNAc-LAA" evidence="5">
    <location>
        <begin position="96"/>
        <end position="244"/>
    </location>
</feature>
<gene>
    <name evidence="6" type="ORF">SIID45300_02989</name>
</gene>